<organism evidence="1">
    <name type="scientific">viral metagenome</name>
    <dbReference type="NCBI Taxonomy" id="1070528"/>
    <lineage>
        <taxon>unclassified sequences</taxon>
        <taxon>metagenomes</taxon>
        <taxon>organismal metagenomes</taxon>
    </lineage>
</organism>
<protein>
    <submittedName>
        <fullName evidence="1">Uncharacterized protein</fullName>
    </submittedName>
</protein>
<dbReference type="EMBL" id="MN740699">
    <property type="protein sequence ID" value="QHU08944.1"/>
    <property type="molecule type" value="Genomic_DNA"/>
</dbReference>
<sequence length="33" mass="3911">MGFDEMNIDSMKKEKEILVYDVKIKSTDFTIIK</sequence>
<name>A0A6C0JYU2_9ZZZZ</name>
<proteinExistence type="predicted"/>
<dbReference type="AlphaFoldDB" id="A0A6C0JYU2"/>
<evidence type="ECO:0000313" key="1">
    <source>
        <dbReference type="EMBL" id="QHU08944.1"/>
    </source>
</evidence>
<reference evidence="1" key="1">
    <citation type="journal article" date="2020" name="Nature">
        <title>Giant virus diversity and host interactions through global metagenomics.</title>
        <authorList>
            <person name="Schulz F."/>
            <person name="Roux S."/>
            <person name="Paez-Espino D."/>
            <person name="Jungbluth S."/>
            <person name="Walsh D.A."/>
            <person name="Denef V.J."/>
            <person name="McMahon K.D."/>
            <person name="Konstantinidis K.T."/>
            <person name="Eloe-Fadrosh E.A."/>
            <person name="Kyrpides N.C."/>
            <person name="Woyke T."/>
        </authorList>
    </citation>
    <scope>NUCLEOTIDE SEQUENCE</scope>
    <source>
        <strain evidence="1">GVMAG-S-1064190-84</strain>
    </source>
</reference>
<accession>A0A6C0JYU2</accession>